<dbReference type="EMBL" id="CM023488">
    <property type="protein sequence ID" value="KAH6924477.1"/>
    <property type="molecule type" value="Genomic_DNA"/>
</dbReference>
<protein>
    <submittedName>
        <fullName evidence="1">Uncharacterized protein</fullName>
    </submittedName>
</protein>
<sequence>MSASNILLGLLNVVTVVVFFDLPSLSVYNTLVISSEYDYIIGSAGCALANRLSADPSKTVLLLEAGGLEDAAVQVPFFAPLLQRTSLDWAYESVPQQNTSYLYDDNVNRFPRGKALGGSSSINYIIYSRGDRRDYDTWNSTYGASGWSYDEVLPYFVDLETSYLDYDSELRGTSGEVPVSFPTSHSVASDAFLAAGQELGYGQGDYNSGDQYYFSRVQNNIKNGERWSSSKSFITPSIRARPNLDVGLFSRVTKVLFEGTTAVGVQYTRYLLTRTVKSRREVILCAGAIGSAHILLLSGIGPQADLQALGMLDGYYKQKRGQYAFQIVPILLRPKSTGTIKLNSTDPTAYPIIDPKFLSNEDDWNVAVAGARLAVQAFQTQAMKNVNVTLFDIPVPGCESAGALWSDSYLRCLVRQTAHSGWHPCCTAPMGTHSAAVLDVRLR</sequence>
<accession>A0ACB7RRP2</accession>
<name>A0ACB7RRP2_HYAAI</name>
<organism evidence="1 2">
    <name type="scientific">Hyalomma asiaticum</name>
    <name type="common">Tick</name>
    <dbReference type="NCBI Taxonomy" id="266040"/>
    <lineage>
        <taxon>Eukaryota</taxon>
        <taxon>Metazoa</taxon>
        <taxon>Ecdysozoa</taxon>
        <taxon>Arthropoda</taxon>
        <taxon>Chelicerata</taxon>
        <taxon>Arachnida</taxon>
        <taxon>Acari</taxon>
        <taxon>Parasitiformes</taxon>
        <taxon>Ixodida</taxon>
        <taxon>Ixodoidea</taxon>
        <taxon>Ixodidae</taxon>
        <taxon>Hyalomminae</taxon>
        <taxon>Hyalomma</taxon>
    </lineage>
</organism>
<reference evidence="1" key="1">
    <citation type="submission" date="2020-05" db="EMBL/GenBank/DDBJ databases">
        <title>Large-scale comparative analyses of tick genomes elucidate their genetic diversity and vector capacities.</title>
        <authorList>
            <person name="Jia N."/>
            <person name="Wang J."/>
            <person name="Shi W."/>
            <person name="Du L."/>
            <person name="Sun Y."/>
            <person name="Zhan W."/>
            <person name="Jiang J."/>
            <person name="Wang Q."/>
            <person name="Zhang B."/>
            <person name="Ji P."/>
            <person name="Sakyi L.B."/>
            <person name="Cui X."/>
            <person name="Yuan T."/>
            <person name="Jiang B."/>
            <person name="Yang W."/>
            <person name="Lam T.T.-Y."/>
            <person name="Chang Q."/>
            <person name="Ding S."/>
            <person name="Wang X."/>
            <person name="Zhu J."/>
            <person name="Ruan X."/>
            <person name="Zhao L."/>
            <person name="Wei J."/>
            <person name="Que T."/>
            <person name="Du C."/>
            <person name="Cheng J."/>
            <person name="Dai P."/>
            <person name="Han X."/>
            <person name="Huang E."/>
            <person name="Gao Y."/>
            <person name="Liu J."/>
            <person name="Shao H."/>
            <person name="Ye R."/>
            <person name="Li L."/>
            <person name="Wei W."/>
            <person name="Wang X."/>
            <person name="Wang C."/>
            <person name="Yang T."/>
            <person name="Huo Q."/>
            <person name="Li W."/>
            <person name="Guo W."/>
            <person name="Chen H."/>
            <person name="Zhou L."/>
            <person name="Ni X."/>
            <person name="Tian J."/>
            <person name="Zhou Y."/>
            <person name="Sheng Y."/>
            <person name="Liu T."/>
            <person name="Pan Y."/>
            <person name="Xia L."/>
            <person name="Li J."/>
            <person name="Zhao F."/>
            <person name="Cao W."/>
        </authorList>
    </citation>
    <scope>NUCLEOTIDE SEQUENCE</scope>
    <source>
        <strain evidence="1">Hyas-2018</strain>
    </source>
</reference>
<dbReference type="Proteomes" id="UP000821845">
    <property type="component" value="Chromosome 8"/>
</dbReference>
<keyword evidence="2" id="KW-1185">Reference proteome</keyword>
<evidence type="ECO:0000313" key="2">
    <source>
        <dbReference type="Proteomes" id="UP000821845"/>
    </source>
</evidence>
<gene>
    <name evidence="1" type="ORF">HPB50_018850</name>
</gene>
<comment type="caution">
    <text evidence="1">The sequence shown here is derived from an EMBL/GenBank/DDBJ whole genome shotgun (WGS) entry which is preliminary data.</text>
</comment>
<evidence type="ECO:0000313" key="1">
    <source>
        <dbReference type="EMBL" id="KAH6924477.1"/>
    </source>
</evidence>
<proteinExistence type="predicted"/>